<dbReference type="PANTHER" id="PTHR46326:SF8">
    <property type="entry name" value="C2H2-LIKE ZINC FINGER PROTEIN"/>
    <property type="match status" value="1"/>
</dbReference>
<dbReference type="eggNOG" id="KOG1721">
    <property type="taxonomic scope" value="Eukaryota"/>
</dbReference>
<dbReference type="InterPro" id="IPR013087">
    <property type="entry name" value="Znf_C2H2_type"/>
</dbReference>
<dbReference type="PANTHER" id="PTHR46326">
    <property type="entry name" value="ZINC FINGER PROTEIN ZAT1-RELATED"/>
    <property type="match status" value="1"/>
</dbReference>
<feature type="compositionally biased region" description="Basic and acidic residues" evidence="2">
    <location>
        <begin position="84"/>
        <end position="94"/>
    </location>
</feature>
<dbReference type="Proteomes" id="UP000030645">
    <property type="component" value="Unassembled WGS sequence"/>
</dbReference>
<evidence type="ECO:0000256" key="2">
    <source>
        <dbReference type="SAM" id="MobiDB-lite"/>
    </source>
</evidence>
<evidence type="ECO:0000313" key="5">
    <source>
        <dbReference type="Proteomes" id="UP000030645"/>
    </source>
</evidence>
<dbReference type="GO" id="GO:0006355">
    <property type="term" value="P:regulation of DNA-templated transcription"/>
    <property type="evidence" value="ECO:0007669"/>
    <property type="project" value="InterPro"/>
</dbReference>
<feature type="domain" description="C2H2-type" evidence="3">
    <location>
        <begin position="4"/>
        <end position="31"/>
    </location>
</feature>
<gene>
    <name evidence="4" type="ORF">L484_011817</name>
</gene>
<accession>W9SGY0</accession>
<dbReference type="SMART" id="SM00355">
    <property type="entry name" value="ZnF_C2H2"/>
    <property type="match status" value="3"/>
</dbReference>
<dbReference type="InterPro" id="IPR044303">
    <property type="entry name" value="ZAT1/4/9"/>
</dbReference>
<feature type="compositionally biased region" description="Basic residues" evidence="2">
    <location>
        <begin position="96"/>
        <end position="109"/>
    </location>
</feature>
<dbReference type="InterPro" id="IPR036236">
    <property type="entry name" value="Znf_C2H2_sf"/>
</dbReference>
<keyword evidence="5" id="KW-1185">Reference proteome</keyword>
<dbReference type="STRING" id="981085.W9SGY0"/>
<protein>
    <submittedName>
        <fullName evidence="4">Zinc finger protein ZAT9</fullName>
    </submittedName>
</protein>
<organism evidence="4 5">
    <name type="scientific">Morus notabilis</name>
    <dbReference type="NCBI Taxonomy" id="981085"/>
    <lineage>
        <taxon>Eukaryota</taxon>
        <taxon>Viridiplantae</taxon>
        <taxon>Streptophyta</taxon>
        <taxon>Embryophyta</taxon>
        <taxon>Tracheophyta</taxon>
        <taxon>Spermatophyta</taxon>
        <taxon>Magnoliopsida</taxon>
        <taxon>eudicotyledons</taxon>
        <taxon>Gunneridae</taxon>
        <taxon>Pentapetalae</taxon>
        <taxon>rosids</taxon>
        <taxon>fabids</taxon>
        <taxon>Rosales</taxon>
        <taxon>Moraceae</taxon>
        <taxon>Moreae</taxon>
        <taxon>Morus</taxon>
    </lineage>
</organism>
<feature type="domain" description="C2H2-type" evidence="3">
    <location>
        <begin position="228"/>
        <end position="250"/>
    </location>
</feature>
<dbReference type="PROSITE" id="PS50157">
    <property type="entry name" value="ZINC_FINGER_C2H2_2"/>
    <property type="match status" value="2"/>
</dbReference>
<proteinExistence type="predicted"/>
<dbReference type="Pfam" id="PF13912">
    <property type="entry name" value="zf-C2H2_6"/>
    <property type="match status" value="3"/>
</dbReference>
<sequence length="296" mass="33294">MEKHRCKLCLRSFSNGRALGGHMKAHLAGLPLPPKTPQRQQQNQQESHEEEEGLEKSYGLRENPKKSLRFADPELSSGCGSVIQDRESDTDSKTKNPTRPRSKRKRTTRTKPATSTSPCTTPTVSSSVSDTWPEEDVAISLMMLSRDAWMADNNIIHDHKSAISMSTSIIINKKKKKQKKKKKNGVIRRAKNRCDKCSKVFRSYQAMCGHYKICCYRKSEDCDGEKIFECPYCDKVFGSGQALGGHKRSHQITSTTNSNSVVEAVKQQQQQHLGFIDLNLPAPFDDQDDFSVLSDA</sequence>
<keyword evidence="1" id="KW-0863">Zinc-finger</keyword>
<keyword evidence="1" id="KW-0862">Zinc</keyword>
<dbReference type="KEGG" id="mnt:21395057"/>
<dbReference type="SUPFAM" id="SSF57667">
    <property type="entry name" value="beta-beta-alpha zinc fingers"/>
    <property type="match status" value="1"/>
</dbReference>
<feature type="region of interest" description="Disordered" evidence="2">
    <location>
        <begin position="26"/>
        <end position="131"/>
    </location>
</feature>
<evidence type="ECO:0000256" key="1">
    <source>
        <dbReference type="PROSITE-ProRule" id="PRU00042"/>
    </source>
</evidence>
<dbReference type="AlphaFoldDB" id="W9SGY0"/>
<dbReference type="GO" id="GO:0008270">
    <property type="term" value="F:zinc ion binding"/>
    <property type="evidence" value="ECO:0007669"/>
    <property type="project" value="UniProtKB-KW"/>
</dbReference>
<reference evidence="5" key="1">
    <citation type="submission" date="2013-01" db="EMBL/GenBank/DDBJ databases">
        <title>Draft Genome Sequence of a Mulberry Tree, Morus notabilis C.K. Schneid.</title>
        <authorList>
            <person name="He N."/>
            <person name="Zhao S."/>
        </authorList>
    </citation>
    <scope>NUCLEOTIDE SEQUENCE</scope>
</reference>
<dbReference type="Gene3D" id="3.30.160.60">
    <property type="entry name" value="Classic Zinc Finger"/>
    <property type="match status" value="1"/>
</dbReference>
<evidence type="ECO:0000313" key="4">
    <source>
        <dbReference type="EMBL" id="EXC28313.1"/>
    </source>
</evidence>
<dbReference type="OrthoDB" id="9411774at2759"/>
<name>W9SGY0_9ROSA</name>
<evidence type="ECO:0000259" key="3">
    <source>
        <dbReference type="PROSITE" id="PS50157"/>
    </source>
</evidence>
<dbReference type="EMBL" id="KE346162">
    <property type="protein sequence ID" value="EXC28313.1"/>
    <property type="molecule type" value="Genomic_DNA"/>
</dbReference>
<feature type="compositionally biased region" description="Low complexity" evidence="2">
    <location>
        <begin position="110"/>
        <end position="131"/>
    </location>
</feature>
<keyword evidence="1" id="KW-0479">Metal-binding</keyword>
<dbReference type="PROSITE" id="PS00028">
    <property type="entry name" value="ZINC_FINGER_C2H2_1"/>
    <property type="match status" value="2"/>
</dbReference>
<feature type="compositionally biased region" description="Basic and acidic residues" evidence="2">
    <location>
        <begin position="54"/>
        <end position="72"/>
    </location>
</feature>